<dbReference type="RefSeq" id="WP_166405252.1">
    <property type="nucleotide sequence ID" value="NZ_BEXT01000001.1"/>
</dbReference>
<feature type="transmembrane region" description="Helical" evidence="6">
    <location>
        <begin position="12"/>
        <end position="32"/>
    </location>
</feature>
<feature type="domain" description="EamA" evidence="7">
    <location>
        <begin position="159"/>
        <end position="296"/>
    </location>
</feature>
<dbReference type="Proteomes" id="UP000288096">
    <property type="component" value="Unassembled WGS sequence"/>
</dbReference>
<feature type="transmembrane region" description="Helical" evidence="6">
    <location>
        <begin position="221"/>
        <end position="243"/>
    </location>
</feature>
<comment type="caution">
    <text evidence="8">The sequence shown here is derived from an EMBL/GenBank/DDBJ whole genome shotgun (WGS) entry which is preliminary data.</text>
</comment>
<dbReference type="PANTHER" id="PTHR32322">
    <property type="entry name" value="INNER MEMBRANE TRANSPORTER"/>
    <property type="match status" value="1"/>
</dbReference>
<dbReference type="GO" id="GO:0005886">
    <property type="term" value="C:plasma membrane"/>
    <property type="evidence" value="ECO:0007669"/>
    <property type="project" value="UniProtKB-SubCell"/>
</dbReference>
<keyword evidence="9" id="KW-1185">Reference proteome</keyword>
<feature type="transmembrane region" description="Helical" evidence="6">
    <location>
        <begin position="255"/>
        <end position="272"/>
    </location>
</feature>
<evidence type="ECO:0000259" key="7">
    <source>
        <dbReference type="Pfam" id="PF00892"/>
    </source>
</evidence>
<name>A0A401G320_9BACT</name>
<protein>
    <submittedName>
        <fullName evidence="8">EamA family transporter</fullName>
    </submittedName>
</protein>
<feature type="transmembrane region" description="Helical" evidence="6">
    <location>
        <begin position="158"/>
        <end position="177"/>
    </location>
</feature>
<dbReference type="AlphaFoldDB" id="A0A401G320"/>
<evidence type="ECO:0000256" key="6">
    <source>
        <dbReference type="SAM" id="Phobius"/>
    </source>
</evidence>
<feature type="transmembrane region" description="Helical" evidence="6">
    <location>
        <begin position="38"/>
        <end position="57"/>
    </location>
</feature>
<keyword evidence="4 6" id="KW-1133">Transmembrane helix</keyword>
<evidence type="ECO:0000256" key="1">
    <source>
        <dbReference type="ARBA" id="ARBA00004651"/>
    </source>
</evidence>
<keyword evidence="5 6" id="KW-0472">Membrane</keyword>
<reference evidence="9" key="1">
    <citation type="submission" date="2017-11" db="EMBL/GenBank/DDBJ databases">
        <authorList>
            <person name="Watanabe M."/>
            <person name="Kojima H."/>
        </authorList>
    </citation>
    <scope>NUCLEOTIDE SEQUENCE [LARGE SCALE GENOMIC DNA]</scope>
    <source>
        <strain evidence="9">Tokyo 01</strain>
    </source>
</reference>
<dbReference type="PROSITE" id="PS51257">
    <property type="entry name" value="PROKAR_LIPOPROTEIN"/>
    <property type="match status" value="1"/>
</dbReference>
<dbReference type="Pfam" id="PF00892">
    <property type="entry name" value="EamA"/>
    <property type="match status" value="2"/>
</dbReference>
<evidence type="ECO:0000256" key="4">
    <source>
        <dbReference type="ARBA" id="ARBA00022989"/>
    </source>
</evidence>
<feature type="transmembrane region" description="Helical" evidence="6">
    <location>
        <begin position="278"/>
        <end position="297"/>
    </location>
</feature>
<dbReference type="InterPro" id="IPR050638">
    <property type="entry name" value="AA-Vitamin_Transporters"/>
</dbReference>
<keyword evidence="3 6" id="KW-0812">Transmembrane</keyword>
<dbReference type="PANTHER" id="PTHR32322:SF18">
    <property type="entry name" value="S-ADENOSYLMETHIONINE_S-ADENOSYLHOMOCYSTEINE TRANSPORTER"/>
    <property type="match status" value="1"/>
</dbReference>
<organism evidence="8 9">
    <name type="scientific">Desulfonema ishimotonii</name>
    <dbReference type="NCBI Taxonomy" id="45657"/>
    <lineage>
        <taxon>Bacteria</taxon>
        <taxon>Pseudomonadati</taxon>
        <taxon>Thermodesulfobacteriota</taxon>
        <taxon>Desulfobacteria</taxon>
        <taxon>Desulfobacterales</taxon>
        <taxon>Desulfococcaceae</taxon>
        <taxon>Desulfonema</taxon>
    </lineage>
</organism>
<feature type="transmembrane region" description="Helical" evidence="6">
    <location>
        <begin position="189"/>
        <end position="209"/>
    </location>
</feature>
<keyword evidence="2" id="KW-1003">Cell membrane</keyword>
<gene>
    <name evidence="8" type="ORF">DENIS_4625</name>
</gene>
<evidence type="ECO:0000313" key="8">
    <source>
        <dbReference type="EMBL" id="GBC63627.1"/>
    </source>
</evidence>
<feature type="domain" description="EamA" evidence="7">
    <location>
        <begin position="12"/>
        <end position="143"/>
    </location>
</feature>
<proteinExistence type="predicted"/>
<dbReference type="InterPro" id="IPR037185">
    <property type="entry name" value="EmrE-like"/>
</dbReference>
<evidence type="ECO:0000313" key="9">
    <source>
        <dbReference type="Proteomes" id="UP000288096"/>
    </source>
</evidence>
<sequence length="332" mass="35798">MAKCSAPLTTPLLAILACLLWSTAFVGVKIGLRYSEPLSFAGIRFMLSGLILVPFWWKKRPSAGTVSSHFRGILSVSFFQTTLLYGLFYAGMTRVSGALAAIIVGASPLIAALAAHFFMPDDEMTPAKGLSLCIGMAGVLIISISRNPWTASAGPGEFLGILLLVLSGVSSALGNIVVARDRHHTDPVFLNSAQIFLGGVTLFLISLPLEGLPRLIQPPAYYGALLWLALLSAVAFSLWFMLLKRPGVRVSELNLWKFIIPVCGALLSWIILPGESPRLVPVIGMICIAGAIVLFNLSAMFRNRELKEAAGKYEKPRPHKAVVAEKCTVKHL</sequence>
<feature type="transmembrane region" description="Helical" evidence="6">
    <location>
        <begin position="98"/>
        <end position="118"/>
    </location>
</feature>
<accession>A0A401G320</accession>
<dbReference type="SUPFAM" id="SSF103481">
    <property type="entry name" value="Multidrug resistance efflux transporter EmrE"/>
    <property type="match status" value="2"/>
</dbReference>
<reference evidence="9" key="2">
    <citation type="submission" date="2019-01" db="EMBL/GenBank/DDBJ databases">
        <title>Genome sequence of Desulfonema ishimotonii strain Tokyo 01.</title>
        <authorList>
            <person name="Fukui M."/>
        </authorList>
    </citation>
    <scope>NUCLEOTIDE SEQUENCE [LARGE SCALE GENOMIC DNA]</scope>
    <source>
        <strain evidence="9">Tokyo 01</strain>
    </source>
</reference>
<comment type="subcellular location">
    <subcellularLocation>
        <location evidence="1">Cell membrane</location>
        <topology evidence="1">Multi-pass membrane protein</topology>
    </subcellularLocation>
</comment>
<dbReference type="EMBL" id="BEXT01000001">
    <property type="protein sequence ID" value="GBC63627.1"/>
    <property type="molecule type" value="Genomic_DNA"/>
</dbReference>
<dbReference type="InterPro" id="IPR000620">
    <property type="entry name" value="EamA_dom"/>
</dbReference>
<evidence type="ECO:0000256" key="5">
    <source>
        <dbReference type="ARBA" id="ARBA00023136"/>
    </source>
</evidence>
<feature type="transmembrane region" description="Helical" evidence="6">
    <location>
        <begin position="69"/>
        <end position="92"/>
    </location>
</feature>
<evidence type="ECO:0000256" key="2">
    <source>
        <dbReference type="ARBA" id="ARBA00022475"/>
    </source>
</evidence>
<evidence type="ECO:0000256" key="3">
    <source>
        <dbReference type="ARBA" id="ARBA00022692"/>
    </source>
</evidence>